<dbReference type="InterPro" id="IPR047867">
    <property type="entry name" value="Ribosomal_uL22_bac/org-type"/>
</dbReference>
<keyword evidence="3 4" id="KW-0687">Ribonucleoprotein</keyword>
<dbReference type="CDD" id="cd00336">
    <property type="entry name" value="Ribosomal_L22"/>
    <property type="match status" value="1"/>
</dbReference>
<evidence type="ECO:0000313" key="6">
    <source>
        <dbReference type="EMBL" id="KAK3954421.1"/>
    </source>
</evidence>
<keyword evidence="2 4" id="KW-0689">Ribosomal protein</keyword>
<accession>A0AAN6NYW3</accession>
<evidence type="ECO:0000256" key="2">
    <source>
        <dbReference type="ARBA" id="ARBA00022980"/>
    </source>
</evidence>
<dbReference type="EMBL" id="MU859090">
    <property type="protein sequence ID" value="KAK3954421.1"/>
    <property type="molecule type" value="Genomic_DNA"/>
</dbReference>
<organism evidence="6 7">
    <name type="scientific">Pseudoneurospora amorphoporcata</name>
    <dbReference type="NCBI Taxonomy" id="241081"/>
    <lineage>
        <taxon>Eukaryota</taxon>
        <taxon>Fungi</taxon>
        <taxon>Dikarya</taxon>
        <taxon>Ascomycota</taxon>
        <taxon>Pezizomycotina</taxon>
        <taxon>Sordariomycetes</taxon>
        <taxon>Sordariomycetidae</taxon>
        <taxon>Sordariales</taxon>
        <taxon>Sordariaceae</taxon>
        <taxon>Pseudoneurospora</taxon>
    </lineage>
</organism>
<comment type="caution">
    <text evidence="6">The sequence shown here is derived from an EMBL/GenBank/DDBJ whole genome shotgun (WGS) entry which is preliminary data.</text>
</comment>
<feature type="region of interest" description="Disordered" evidence="5">
    <location>
        <begin position="267"/>
        <end position="287"/>
    </location>
</feature>
<dbReference type="Gene3D" id="3.90.470.10">
    <property type="entry name" value="Ribosomal protein L22/L17"/>
    <property type="match status" value="1"/>
</dbReference>
<protein>
    <submittedName>
        <fullName evidence="6">Ribosomal protein L22/L17</fullName>
    </submittedName>
</protein>
<proteinExistence type="inferred from homology"/>
<evidence type="ECO:0000256" key="4">
    <source>
        <dbReference type="RuleBase" id="RU004005"/>
    </source>
</evidence>
<reference evidence="6" key="2">
    <citation type="submission" date="2023-06" db="EMBL/GenBank/DDBJ databases">
        <authorList>
            <consortium name="Lawrence Berkeley National Laboratory"/>
            <person name="Mondo S.J."/>
            <person name="Hensen N."/>
            <person name="Bonometti L."/>
            <person name="Westerberg I."/>
            <person name="Brannstrom I.O."/>
            <person name="Guillou S."/>
            <person name="Cros-Aarteil S."/>
            <person name="Calhoun S."/>
            <person name="Haridas S."/>
            <person name="Kuo A."/>
            <person name="Pangilinan J."/>
            <person name="Riley R."/>
            <person name="Labutti K."/>
            <person name="Andreopoulos B."/>
            <person name="Lipzen A."/>
            <person name="Chen C."/>
            <person name="Yanf M."/>
            <person name="Daum C."/>
            <person name="Ng V."/>
            <person name="Clum A."/>
            <person name="Steindorff A."/>
            <person name="Ohm R."/>
            <person name="Martin F."/>
            <person name="Silar P."/>
            <person name="Natvig D."/>
            <person name="Lalanne C."/>
            <person name="Gautier V."/>
            <person name="Ament-Velasquez S.L."/>
            <person name="Kruys A."/>
            <person name="Hutchinson M.I."/>
            <person name="Powell A.J."/>
            <person name="Barry K."/>
            <person name="Miller A.N."/>
            <person name="Grigoriev I.V."/>
            <person name="Debuchy R."/>
            <person name="Gladieux P."/>
            <person name="Thoren M.H."/>
            <person name="Johannesson H."/>
        </authorList>
    </citation>
    <scope>NUCLEOTIDE SEQUENCE</scope>
    <source>
        <strain evidence="6">CBS 626.80</strain>
    </source>
</reference>
<dbReference type="GO" id="GO:0015934">
    <property type="term" value="C:large ribosomal subunit"/>
    <property type="evidence" value="ECO:0007669"/>
    <property type="project" value="InterPro"/>
</dbReference>
<dbReference type="FunFam" id="3.90.470.10:FF:000017">
    <property type="entry name" value="54S ribosomal protein L22, mitochondrial"/>
    <property type="match status" value="1"/>
</dbReference>
<dbReference type="PANTHER" id="PTHR13501:SF10">
    <property type="entry name" value="LARGE RIBOSOMAL SUBUNIT PROTEIN UL22M"/>
    <property type="match status" value="1"/>
</dbReference>
<dbReference type="SUPFAM" id="SSF54843">
    <property type="entry name" value="Ribosomal protein L22"/>
    <property type="match status" value="1"/>
</dbReference>
<reference evidence="6" key="1">
    <citation type="journal article" date="2023" name="Mol. Phylogenet. Evol.">
        <title>Genome-scale phylogeny and comparative genomics of the fungal order Sordariales.</title>
        <authorList>
            <person name="Hensen N."/>
            <person name="Bonometti L."/>
            <person name="Westerberg I."/>
            <person name="Brannstrom I.O."/>
            <person name="Guillou S."/>
            <person name="Cros-Aarteil S."/>
            <person name="Calhoun S."/>
            <person name="Haridas S."/>
            <person name="Kuo A."/>
            <person name="Mondo S."/>
            <person name="Pangilinan J."/>
            <person name="Riley R."/>
            <person name="LaButti K."/>
            <person name="Andreopoulos B."/>
            <person name="Lipzen A."/>
            <person name="Chen C."/>
            <person name="Yan M."/>
            <person name="Daum C."/>
            <person name="Ng V."/>
            <person name="Clum A."/>
            <person name="Steindorff A."/>
            <person name="Ohm R.A."/>
            <person name="Martin F."/>
            <person name="Silar P."/>
            <person name="Natvig D.O."/>
            <person name="Lalanne C."/>
            <person name="Gautier V."/>
            <person name="Ament-Velasquez S.L."/>
            <person name="Kruys A."/>
            <person name="Hutchinson M.I."/>
            <person name="Powell A.J."/>
            <person name="Barry K."/>
            <person name="Miller A.N."/>
            <person name="Grigoriev I.V."/>
            <person name="Debuchy R."/>
            <person name="Gladieux P."/>
            <person name="Hiltunen Thoren M."/>
            <person name="Johannesson H."/>
        </authorList>
    </citation>
    <scope>NUCLEOTIDE SEQUENCE</scope>
    <source>
        <strain evidence="6">CBS 626.80</strain>
    </source>
</reference>
<comment type="similarity">
    <text evidence="1 4">Belongs to the universal ribosomal protein uL22 family.</text>
</comment>
<evidence type="ECO:0000313" key="7">
    <source>
        <dbReference type="Proteomes" id="UP001303222"/>
    </source>
</evidence>
<sequence length="376" mass="42942">MSLNVPSRRLLKSAASPSSANALVPALQSLSIANNTPTTTTRSIHTTSSQQWSLFSWGKQKMEERRKAKEELKQAEIARTPKRFTQEEIVARVRGRLEGESIFADTASVSKADELASSHEKYKAWATEKAEKQAAAERDGIVTAMGISLIKDHMLRAVDPDPRSRLRWERKMMIRKLQRGTDPWSVEPKAERIARTERKLVFKTHQLPTSVKKLVHLSRQIRGKTVSEALVQMQFSKKKMAKEVKTELLRAEAHAIVTRGMGLGKAAANKDTETQEEPVKIQTKDGKHMEIRDPTRIYVAETFVNKGPIRGAEMDYRARGRVFKMDKPSTTMTLVLKEEKTRIREHQERVAKKLRQGPWVHLPDRPVTSQRQFYSW</sequence>
<gene>
    <name evidence="6" type="ORF">QBC32DRAFT_336322</name>
</gene>
<dbReference type="GO" id="GO:0006412">
    <property type="term" value="P:translation"/>
    <property type="evidence" value="ECO:0007669"/>
    <property type="project" value="InterPro"/>
</dbReference>
<evidence type="ECO:0000256" key="1">
    <source>
        <dbReference type="ARBA" id="ARBA00009451"/>
    </source>
</evidence>
<evidence type="ECO:0000256" key="3">
    <source>
        <dbReference type="ARBA" id="ARBA00023274"/>
    </source>
</evidence>
<dbReference type="AlphaFoldDB" id="A0AAN6NYW3"/>
<feature type="compositionally biased region" description="Basic and acidic residues" evidence="5">
    <location>
        <begin position="268"/>
        <end position="287"/>
    </location>
</feature>
<dbReference type="InterPro" id="IPR036394">
    <property type="entry name" value="Ribosomal_uL22_sf"/>
</dbReference>
<keyword evidence="7" id="KW-1185">Reference proteome</keyword>
<dbReference type="Proteomes" id="UP001303222">
    <property type="component" value="Unassembled WGS sequence"/>
</dbReference>
<evidence type="ECO:0000256" key="5">
    <source>
        <dbReference type="SAM" id="MobiDB-lite"/>
    </source>
</evidence>
<dbReference type="GO" id="GO:0003735">
    <property type="term" value="F:structural constituent of ribosome"/>
    <property type="evidence" value="ECO:0007669"/>
    <property type="project" value="InterPro"/>
</dbReference>
<dbReference type="PANTHER" id="PTHR13501">
    <property type="entry name" value="CHLOROPLAST 50S RIBOSOMAL PROTEIN L22-RELATED"/>
    <property type="match status" value="1"/>
</dbReference>
<name>A0AAN6NYW3_9PEZI</name>
<dbReference type="Pfam" id="PF00237">
    <property type="entry name" value="Ribosomal_L22"/>
    <property type="match status" value="1"/>
</dbReference>
<dbReference type="InterPro" id="IPR001063">
    <property type="entry name" value="Ribosomal_uL22"/>
</dbReference>